<dbReference type="PANTHER" id="PTHR43547">
    <property type="entry name" value="TWO-COMPONENT HISTIDINE KINASE"/>
    <property type="match status" value="1"/>
</dbReference>
<dbReference type="PROSITE" id="PS50042">
    <property type="entry name" value="CNMP_BINDING_3"/>
    <property type="match status" value="1"/>
</dbReference>
<dbReference type="Pfam" id="PF00072">
    <property type="entry name" value="Response_reg"/>
    <property type="match status" value="1"/>
</dbReference>
<dbReference type="SUPFAM" id="SSF52172">
    <property type="entry name" value="CheY-like"/>
    <property type="match status" value="1"/>
</dbReference>
<evidence type="ECO:0000256" key="1">
    <source>
        <dbReference type="ARBA" id="ARBA00022553"/>
    </source>
</evidence>
<feature type="domain" description="Response regulatory" evidence="7">
    <location>
        <begin position="3"/>
        <end position="119"/>
    </location>
</feature>
<dbReference type="Gene3D" id="3.40.50.2300">
    <property type="match status" value="1"/>
</dbReference>
<dbReference type="PANTHER" id="PTHR43547:SF2">
    <property type="entry name" value="HYBRID SIGNAL TRANSDUCTION HISTIDINE KINASE C"/>
    <property type="match status" value="1"/>
</dbReference>
<proteinExistence type="predicted"/>
<dbReference type="InterPro" id="IPR036390">
    <property type="entry name" value="WH_DNA-bd_sf"/>
</dbReference>
<evidence type="ECO:0000313" key="10">
    <source>
        <dbReference type="Proteomes" id="UP001597476"/>
    </source>
</evidence>
<dbReference type="InterPro" id="IPR036388">
    <property type="entry name" value="WH-like_DNA-bd_sf"/>
</dbReference>
<evidence type="ECO:0000256" key="4">
    <source>
        <dbReference type="ARBA" id="ARBA00023163"/>
    </source>
</evidence>
<dbReference type="InterPro" id="IPR012318">
    <property type="entry name" value="HTH_CRP"/>
</dbReference>
<dbReference type="InterPro" id="IPR014710">
    <property type="entry name" value="RmlC-like_jellyroll"/>
</dbReference>
<evidence type="ECO:0000256" key="2">
    <source>
        <dbReference type="ARBA" id="ARBA00023015"/>
    </source>
</evidence>
<dbReference type="SMART" id="SM00100">
    <property type="entry name" value="cNMP"/>
    <property type="match status" value="1"/>
</dbReference>
<dbReference type="InterPro" id="IPR018490">
    <property type="entry name" value="cNMP-bd_dom_sf"/>
</dbReference>
<dbReference type="CDD" id="cd00038">
    <property type="entry name" value="CAP_ED"/>
    <property type="match status" value="1"/>
</dbReference>
<keyword evidence="10" id="KW-1185">Reference proteome</keyword>
<keyword evidence="2" id="KW-0805">Transcription regulation</keyword>
<evidence type="ECO:0000259" key="6">
    <source>
        <dbReference type="PROSITE" id="PS50042"/>
    </source>
</evidence>
<dbReference type="Pfam" id="PF13545">
    <property type="entry name" value="HTH_Crp_2"/>
    <property type="match status" value="1"/>
</dbReference>
<dbReference type="SUPFAM" id="SSF51206">
    <property type="entry name" value="cAMP-binding domain-like"/>
    <property type="match status" value="1"/>
</dbReference>
<dbReference type="RefSeq" id="WP_380287925.1">
    <property type="nucleotide sequence ID" value="NZ_JBHULY010000002.1"/>
</dbReference>
<name>A0ABW5T5Y7_9FLAO</name>
<gene>
    <name evidence="9" type="ORF">ACFSR8_00455</name>
</gene>
<dbReference type="InterPro" id="IPR011006">
    <property type="entry name" value="CheY-like_superfamily"/>
</dbReference>
<dbReference type="InterPro" id="IPR000595">
    <property type="entry name" value="cNMP-bd_dom"/>
</dbReference>
<feature type="domain" description="Cyclic nucleotide-binding" evidence="6">
    <location>
        <begin position="136"/>
        <end position="247"/>
    </location>
</feature>
<dbReference type="PROSITE" id="PS50110">
    <property type="entry name" value="RESPONSE_REGULATORY"/>
    <property type="match status" value="1"/>
</dbReference>
<dbReference type="Gene3D" id="1.10.10.10">
    <property type="entry name" value="Winged helix-like DNA-binding domain superfamily/Winged helix DNA-binding domain"/>
    <property type="match status" value="1"/>
</dbReference>
<dbReference type="Pfam" id="PF00027">
    <property type="entry name" value="cNMP_binding"/>
    <property type="match status" value="1"/>
</dbReference>
<feature type="domain" description="HTH crp-type" evidence="8">
    <location>
        <begin position="278"/>
        <end position="347"/>
    </location>
</feature>
<dbReference type="InterPro" id="IPR001789">
    <property type="entry name" value="Sig_transdc_resp-reg_receiver"/>
</dbReference>
<dbReference type="Gene3D" id="2.60.120.10">
    <property type="entry name" value="Jelly Rolls"/>
    <property type="match status" value="1"/>
</dbReference>
<evidence type="ECO:0000259" key="8">
    <source>
        <dbReference type="PROSITE" id="PS51063"/>
    </source>
</evidence>
<accession>A0ABW5T5Y7</accession>
<reference evidence="10" key="1">
    <citation type="journal article" date="2019" name="Int. J. Syst. Evol. Microbiol.">
        <title>The Global Catalogue of Microorganisms (GCM) 10K type strain sequencing project: providing services to taxonomists for standard genome sequencing and annotation.</title>
        <authorList>
            <consortium name="The Broad Institute Genomics Platform"/>
            <consortium name="The Broad Institute Genome Sequencing Center for Infectious Disease"/>
            <person name="Wu L."/>
            <person name="Ma J."/>
        </authorList>
    </citation>
    <scope>NUCLEOTIDE SEQUENCE [LARGE SCALE GENOMIC DNA]</scope>
    <source>
        <strain evidence="10">KCTC 42398</strain>
    </source>
</reference>
<evidence type="ECO:0000259" key="7">
    <source>
        <dbReference type="PROSITE" id="PS50110"/>
    </source>
</evidence>
<organism evidence="9 10">
    <name type="scientific">Hyunsoonleella rubra</name>
    <dbReference type="NCBI Taxonomy" id="1737062"/>
    <lineage>
        <taxon>Bacteria</taxon>
        <taxon>Pseudomonadati</taxon>
        <taxon>Bacteroidota</taxon>
        <taxon>Flavobacteriia</taxon>
        <taxon>Flavobacteriales</taxon>
        <taxon>Flavobacteriaceae</taxon>
    </lineage>
</organism>
<sequence length="353" mass="39754">MKTVLLIEDDIVLRDNTAELLELSGYKVLKASNGKTGVALAKKLRPDIIICDIMMPELDGYGALEKLSKSKITKHIPFIFLSAKTEHQDVRKGMNLGADDYITKPFSEGDLVSAIESRLAKMAILNDLKNSKKGEVIQSINEEDEIKTLNDLKNYFDDNGEEFTFKNEDIIYREGDHSNYIYLIVEGAVKCYKMNELGKELVTSLHKEDDLFGYNSFTQNIPHKETARAIANTKLVGVSIVKFKNLLDHNHKVAIALIELLTDDLYSVKEELLQMAYSSVHKKTASTILKFAEKMNRKPDDPIKISRSDLASVAGIASETLIRTLTIFKKEDIIKADGRNIKVIDIEKLKNVN</sequence>
<keyword evidence="4" id="KW-0804">Transcription</keyword>
<dbReference type="Proteomes" id="UP001597476">
    <property type="component" value="Unassembled WGS sequence"/>
</dbReference>
<dbReference type="SMART" id="SM00448">
    <property type="entry name" value="REC"/>
    <property type="match status" value="1"/>
</dbReference>
<dbReference type="EMBL" id="JBHULY010000002">
    <property type="protein sequence ID" value="MFD2724669.1"/>
    <property type="molecule type" value="Genomic_DNA"/>
</dbReference>
<keyword evidence="3" id="KW-0238">DNA-binding</keyword>
<evidence type="ECO:0000256" key="3">
    <source>
        <dbReference type="ARBA" id="ARBA00023125"/>
    </source>
</evidence>
<feature type="modified residue" description="4-aspartylphosphate" evidence="5">
    <location>
        <position position="52"/>
    </location>
</feature>
<dbReference type="CDD" id="cd17574">
    <property type="entry name" value="REC_OmpR"/>
    <property type="match status" value="1"/>
</dbReference>
<dbReference type="SMART" id="SM00419">
    <property type="entry name" value="HTH_CRP"/>
    <property type="match status" value="1"/>
</dbReference>
<dbReference type="SUPFAM" id="SSF46785">
    <property type="entry name" value="Winged helix' DNA-binding domain"/>
    <property type="match status" value="1"/>
</dbReference>
<keyword evidence="1 5" id="KW-0597">Phosphoprotein</keyword>
<evidence type="ECO:0000313" key="9">
    <source>
        <dbReference type="EMBL" id="MFD2724669.1"/>
    </source>
</evidence>
<evidence type="ECO:0000256" key="5">
    <source>
        <dbReference type="PROSITE-ProRule" id="PRU00169"/>
    </source>
</evidence>
<dbReference type="PROSITE" id="PS51063">
    <property type="entry name" value="HTH_CRP_2"/>
    <property type="match status" value="1"/>
</dbReference>
<comment type="caution">
    <text evidence="9">The sequence shown here is derived from an EMBL/GenBank/DDBJ whole genome shotgun (WGS) entry which is preliminary data.</text>
</comment>
<protein>
    <submittedName>
        <fullName evidence="9">Response regulator</fullName>
    </submittedName>
</protein>